<dbReference type="GO" id="GO:0051082">
    <property type="term" value="F:unfolded protein binding"/>
    <property type="evidence" value="ECO:0007669"/>
    <property type="project" value="TreeGrafter"/>
</dbReference>
<dbReference type="PANTHER" id="PTHR21237">
    <property type="entry name" value="GRPE PROTEIN"/>
    <property type="match status" value="1"/>
</dbReference>
<dbReference type="SUPFAM" id="SSF51064">
    <property type="entry name" value="Head domain of nucleotide exchange factor GrpE"/>
    <property type="match status" value="1"/>
</dbReference>
<dbReference type="PANTHER" id="PTHR21237:SF23">
    <property type="entry name" value="GRPE PROTEIN HOMOLOG, MITOCHONDRIAL"/>
    <property type="match status" value="1"/>
</dbReference>
<comment type="subunit">
    <text evidence="3 10">Homodimer.</text>
</comment>
<keyword evidence="4 10" id="KW-0963">Cytoplasm</keyword>
<organism evidence="13 14">
    <name type="scientific">candidate division WOR-1 bacterium RIFOXYC12_FULL_54_18</name>
    <dbReference type="NCBI Taxonomy" id="1802584"/>
    <lineage>
        <taxon>Bacteria</taxon>
        <taxon>Bacillati</taxon>
        <taxon>Saganbacteria</taxon>
    </lineage>
</organism>
<dbReference type="InterPro" id="IPR000740">
    <property type="entry name" value="GrpE"/>
</dbReference>
<evidence type="ECO:0000256" key="4">
    <source>
        <dbReference type="ARBA" id="ARBA00022490"/>
    </source>
</evidence>
<dbReference type="EMBL" id="MEUG01000001">
    <property type="protein sequence ID" value="OGC27499.1"/>
    <property type="molecule type" value="Genomic_DNA"/>
</dbReference>
<evidence type="ECO:0000256" key="9">
    <source>
        <dbReference type="ARBA" id="ARBA00076414"/>
    </source>
</evidence>
<dbReference type="GO" id="GO:0006457">
    <property type="term" value="P:protein folding"/>
    <property type="evidence" value="ECO:0007669"/>
    <property type="project" value="InterPro"/>
</dbReference>
<dbReference type="PRINTS" id="PR00773">
    <property type="entry name" value="GRPEPROTEIN"/>
</dbReference>
<dbReference type="InterPro" id="IPR009012">
    <property type="entry name" value="GrpE_head"/>
</dbReference>
<dbReference type="Pfam" id="PF01025">
    <property type="entry name" value="GrpE"/>
    <property type="match status" value="1"/>
</dbReference>
<dbReference type="AlphaFoldDB" id="A0A1F4T4U5"/>
<reference evidence="13 14" key="1">
    <citation type="journal article" date="2016" name="Nat. Commun.">
        <title>Thousands of microbial genomes shed light on interconnected biogeochemical processes in an aquifer system.</title>
        <authorList>
            <person name="Anantharaman K."/>
            <person name="Brown C.T."/>
            <person name="Hug L.A."/>
            <person name="Sharon I."/>
            <person name="Castelle C.J."/>
            <person name="Probst A.J."/>
            <person name="Thomas B.C."/>
            <person name="Singh A."/>
            <person name="Wilkins M.J."/>
            <person name="Karaoz U."/>
            <person name="Brodie E.L."/>
            <person name="Williams K.H."/>
            <person name="Hubbard S.S."/>
            <person name="Banfield J.F."/>
        </authorList>
    </citation>
    <scope>NUCLEOTIDE SEQUENCE [LARGE SCALE GENOMIC DNA]</scope>
</reference>
<comment type="similarity">
    <text evidence="2 10 12">Belongs to the GrpE family.</text>
</comment>
<evidence type="ECO:0000256" key="3">
    <source>
        <dbReference type="ARBA" id="ARBA00011738"/>
    </source>
</evidence>
<evidence type="ECO:0000256" key="1">
    <source>
        <dbReference type="ARBA" id="ARBA00004496"/>
    </source>
</evidence>
<name>A0A1F4T4U5_UNCSA</name>
<dbReference type="CDD" id="cd00446">
    <property type="entry name" value="GrpE"/>
    <property type="match status" value="1"/>
</dbReference>
<dbReference type="HAMAP" id="MF_01151">
    <property type="entry name" value="GrpE"/>
    <property type="match status" value="1"/>
</dbReference>
<dbReference type="NCBIfam" id="NF010738">
    <property type="entry name" value="PRK14140.1"/>
    <property type="match status" value="1"/>
</dbReference>
<comment type="subcellular location">
    <subcellularLocation>
        <location evidence="1 10">Cytoplasm</location>
    </subcellularLocation>
</comment>
<gene>
    <name evidence="10" type="primary">grpE</name>
    <name evidence="13" type="ORF">A3K49_00500</name>
</gene>
<evidence type="ECO:0000313" key="13">
    <source>
        <dbReference type="EMBL" id="OGC27499.1"/>
    </source>
</evidence>
<dbReference type="SUPFAM" id="SSF58014">
    <property type="entry name" value="Coiled-coil domain of nucleotide exchange factor GrpE"/>
    <property type="match status" value="1"/>
</dbReference>
<dbReference type="PROSITE" id="PS01071">
    <property type="entry name" value="GRPE"/>
    <property type="match status" value="1"/>
</dbReference>
<accession>A0A1F4T4U5</accession>
<evidence type="ECO:0000256" key="11">
    <source>
        <dbReference type="RuleBase" id="RU000639"/>
    </source>
</evidence>
<evidence type="ECO:0000313" key="14">
    <source>
        <dbReference type="Proteomes" id="UP000178602"/>
    </source>
</evidence>
<evidence type="ECO:0000256" key="7">
    <source>
        <dbReference type="ARBA" id="ARBA00053401"/>
    </source>
</evidence>
<protein>
    <recommendedName>
        <fullName evidence="8 10">Protein GrpE</fullName>
    </recommendedName>
    <alternativeName>
        <fullName evidence="9 10">HSP-70 cofactor</fullName>
    </alternativeName>
</protein>
<dbReference type="Proteomes" id="UP000178602">
    <property type="component" value="Unassembled WGS sequence"/>
</dbReference>
<dbReference type="InterPro" id="IPR013805">
    <property type="entry name" value="GrpE_CC"/>
</dbReference>
<keyword evidence="6 10" id="KW-0143">Chaperone</keyword>
<comment type="caution">
    <text evidence="13">The sequence shown here is derived from an EMBL/GenBank/DDBJ whole genome shotgun (WGS) entry which is preliminary data.</text>
</comment>
<dbReference type="Gene3D" id="2.30.22.10">
    <property type="entry name" value="Head domain of nucleotide exchange factor GrpE"/>
    <property type="match status" value="1"/>
</dbReference>
<dbReference type="FunFam" id="2.30.22.10:FF:000001">
    <property type="entry name" value="Protein GrpE"/>
    <property type="match status" value="1"/>
</dbReference>
<proteinExistence type="inferred from homology"/>
<keyword evidence="5 10" id="KW-0346">Stress response</keyword>
<dbReference type="GO" id="GO:0042803">
    <property type="term" value="F:protein homodimerization activity"/>
    <property type="evidence" value="ECO:0007669"/>
    <property type="project" value="InterPro"/>
</dbReference>
<dbReference type="Gene3D" id="3.90.20.20">
    <property type="match status" value="1"/>
</dbReference>
<evidence type="ECO:0000256" key="12">
    <source>
        <dbReference type="RuleBase" id="RU004478"/>
    </source>
</evidence>
<evidence type="ECO:0000256" key="6">
    <source>
        <dbReference type="ARBA" id="ARBA00023186"/>
    </source>
</evidence>
<evidence type="ECO:0000256" key="2">
    <source>
        <dbReference type="ARBA" id="ARBA00009054"/>
    </source>
</evidence>
<evidence type="ECO:0000256" key="8">
    <source>
        <dbReference type="ARBA" id="ARBA00072274"/>
    </source>
</evidence>
<comment type="function">
    <text evidence="7 10 11">Participates actively in the response to hyperosmotic and heat shock by preventing the aggregation of stress-denatured proteins, in association with DnaK and GrpE. It is the nucleotide exchange factor for DnaK and may function as a thermosensor. Unfolded proteins bind initially to DnaJ; upon interaction with the DnaJ-bound protein, DnaK hydrolyzes its bound ATP, resulting in the formation of a stable complex. GrpE releases ADP from DnaK; ATP binding to DnaK triggers the release of the substrate protein, thus completing the reaction cycle. Several rounds of ATP-dependent interactions between DnaJ, DnaK and GrpE are required for fully efficient folding.</text>
</comment>
<evidence type="ECO:0000256" key="5">
    <source>
        <dbReference type="ARBA" id="ARBA00023016"/>
    </source>
</evidence>
<dbReference type="GO" id="GO:0051087">
    <property type="term" value="F:protein-folding chaperone binding"/>
    <property type="evidence" value="ECO:0007669"/>
    <property type="project" value="InterPro"/>
</dbReference>
<dbReference type="GO" id="GO:0000774">
    <property type="term" value="F:adenyl-nucleotide exchange factor activity"/>
    <property type="evidence" value="ECO:0007669"/>
    <property type="project" value="InterPro"/>
</dbReference>
<dbReference type="GO" id="GO:0005737">
    <property type="term" value="C:cytoplasm"/>
    <property type="evidence" value="ECO:0007669"/>
    <property type="project" value="UniProtKB-SubCell"/>
</dbReference>
<evidence type="ECO:0000256" key="10">
    <source>
        <dbReference type="HAMAP-Rule" id="MF_01151"/>
    </source>
</evidence>
<sequence>MAEETIDNPLQQELDETKNRLLRCLADFDNFKKRSAVEREQFAQFANEAIVAELLPVLDGLSRAIDAAAKAKMSEDLLKGVALVRKQFEDTLGKHGLKAIEAIGKTYDPNFHEAILQKESDGPEGIVLEETQQGFIFRGRVIRPAMVIVSKKK</sequence>